<reference evidence="6" key="1">
    <citation type="journal article" date="2014" name="Proc. Natl. Acad. Sci. U.S.A.">
        <title>Extensive sampling of basidiomycete genomes demonstrates inadequacy of the white-rot/brown-rot paradigm for wood decay fungi.</title>
        <authorList>
            <person name="Riley R."/>
            <person name="Salamov A.A."/>
            <person name="Brown D.W."/>
            <person name="Nagy L.G."/>
            <person name="Floudas D."/>
            <person name="Held B.W."/>
            <person name="Levasseur A."/>
            <person name="Lombard V."/>
            <person name="Morin E."/>
            <person name="Otillar R."/>
            <person name="Lindquist E.A."/>
            <person name="Sun H."/>
            <person name="LaButti K.M."/>
            <person name="Schmutz J."/>
            <person name="Jabbour D."/>
            <person name="Luo H."/>
            <person name="Baker S.E."/>
            <person name="Pisabarro A.G."/>
            <person name="Walton J.D."/>
            <person name="Blanchette R.A."/>
            <person name="Henrissat B."/>
            <person name="Martin F."/>
            <person name="Cullen D."/>
            <person name="Hibbett D.S."/>
            <person name="Grigoriev I.V."/>
        </authorList>
    </citation>
    <scope>NUCLEOTIDE SEQUENCE [LARGE SCALE GENOMIC DNA]</scope>
    <source>
        <strain evidence="6">CBS 339.88</strain>
    </source>
</reference>
<feature type="region of interest" description="Disordered" evidence="3">
    <location>
        <begin position="1"/>
        <end position="20"/>
    </location>
</feature>
<dbReference type="Pfam" id="PF00176">
    <property type="entry name" value="SNF2-rel_dom"/>
    <property type="match status" value="1"/>
</dbReference>
<keyword evidence="1" id="KW-0547">Nucleotide-binding</keyword>
<dbReference type="PANTHER" id="PTHR10799">
    <property type="entry name" value="SNF2/RAD54 HELICASE FAMILY"/>
    <property type="match status" value="1"/>
</dbReference>
<gene>
    <name evidence="5" type="ORF">GALMADRAFT_77453</name>
</gene>
<feature type="non-terminal residue" evidence="5">
    <location>
        <position position="1"/>
    </location>
</feature>
<dbReference type="SUPFAM" id="SSF52540">
    <property type="entry name" value="P-loop containing nucleoside triphosphate hydrolases"/>
    <property type="match status" value="1"/>
</dbReference>
<protein>
    <recommendedName>
        <fullName evidence="4">SNF2 N-terminal domain-containing protein</fullName>
    </recommendedName>
</protein>
<name>A0A067SF53_GALM3</name>
<evidence type="ECO:0000256" key="3">
    <source>
        <dbReference type="SAM" id="MobiDB-lite"/>
    </source>
</evidence>
<dbReference type="EMBL" id="KL142402">
    <property type="protein sequence ID" value="KDR69516.1"/>
    <property type="molecule type" value="Genomic_DNA"/>
</dbReference>
<accession>A0A067SF53</accession>
<dbReference type="Gene3D" id="3.40.50.10810">
    <property type="entry name" value="Tandem AAA-ATPase domain"/>
    <property type="match status" value="1"/>
</dbReference>
<evidence type="ECO:0000259" key="4">
    <source>
        <dbReference type="Pfam" id="PF00176"/>
    </source>
</evidence>
<proteinExistence type="predicted"/>
<dbReference type="GO" id="GO:0005524">
    <property type="term" value="F:ATP binding"/>
    <property type="evidence" value="ECO:0007669"/>
    <property type="project" value="InterPro"/>
</dbReference>
<dbReference type="Proteomes" id="UP000027222">
    <property type="component" value="Unassembled WGS sequence"/>
</dbReference>
<dbReference type="OrthoDB" id="5857104at2759"/>
<keyword evidence="6" id="KW-1185">Reference proteome</keyword>
<evidence type="ECO:0000256" key="2">
    <source>
        <dbReference type="ARBA" id="ARBA00022840"/>
    </source>
</evidence>
<dbReference type="InterPro" id="IPR038718">
    <property type="entry name" value="SNF2-like_sf"/>
</dbReference>
<keyword evidence="2" id="KW-0067">ATP-binding</keyword>
<organism evidence="5 6">
    <name type="scientific">Galerina marginata (strain CBS 339.88)</name>
    <dbReference type="NCBI Taxonomy" id="685588"/>
    <lineage>
        <taxon>Eukaryota</taxon>
        <taxon>Fungi</taxon>
        <taxon>Dikarya</taxon>
        <taxon>Basidiomycota</taxon>
        <taxon>Agaricomycotina</taxon>
        <taxon>Agaricomycetes</taxon>
        <taxon>Agaricomycetidae</taxon>
        <taxon>Agaricales</taxon>
        <taxon>Agaricineae</taxon>
        <taxon>Strophariaceae</taxon>
        <taxon>Galerina</taxon>
    </lineage>
</organism>
<dbReference type="AlphaFoldDB" id="A0A067SF53"/>
<feature type="domain" description="SNF2 N-terminal" evidence="4">
    <location>
        <begin position="49"/>
        <end position="165"/>
    </location>
</feature>
<evidence type="ECO:0000313" key="6">
    <source>
        <dbReference type="Proteomes" id="UP000027222"/>
    </source>
</evidence>
<evidence type="ECO:0000256" key="1">
    <source>
        <dbReference type="ARBA" id="ARBA00022741"/>
    </source>
</evidence>
<dbReference type="InterPro" id="IPR027417">
    <property type="entry name" value="P-loop_NTPase"/>
</dbReference>
<dbReference type="STRING" id="685588.A0A067SF53"/>
<evidence type="ECO:0000313" key="5">
    <source>
        <dbReference type="EMBL" id="KDR69516.1"/>
    </source>
</evidence>
<sequence length="211" mass="24277">DSSARHRKSEKEGDEELLKDRESGLSRDGLPFVFEMSPRFIRGEMRVCQLQDLNWMVCLHHNGLNDILSNEMASYGLGKTLQTISFLAYLKHNRDVPRPLVVHTAEPGREFGQWTPDLDVNVVILTGTKEERADIIVPRFIPQDFEVCATSYSYFYARYNASSSTRPIGVVHSFNSKARLLITGKLLLERVFHVLEKFVYYDYADLNNFLP</sequence>
<dbReference type="HOGENOM" id="CLU_1307449_0_0_1"/>
<dbReference type="InterPro" id="IPR000330">
    <property type="entry name" value="SNF2_N"/>
</dbReference>